<comment type="caution">
    <text evidence="10">The sequence shown here is derived from an EMBL/GenBank/DDBJ whole genome shotgun (WGS) entry which is preliminary data.</text>
</comment>
<evidence type="ECO:0000313" key="10">
    <source>
        <dbReference type="EMBL" id="KKR86337.1"/>
    </source>
</evidence>
<dbReference type="Pfam" id="PF13177">
    <property type="entry name" value="DNA_pol3_delta2"/>
    <property type="match status" value="1"/>
</dbReference>
<comment type="subunit">
    <text evidence="8">DNA polymerase III contains a core (composed of alpha, epsilon and theta chains) that associates with a tau subunit. This core dimerizes to form the POLIII' complex. PolIII' associates with the gamma complex (composed of gamma, delta, delta', psi and chi chains) and with the beta chain to form the complete DNA polymerase III complex.</text>
</comment>
<dbReference type="InterPro" id="IPR012763">
    <property type="entry name" value="DNA_pol_III_sug/sutau_N"/>
</dbReference>
<organism evidence="10 11">
    <name type="scientific">Candidatus Woesebacteria bacterium GW2011_GWB1_41_10</name>
    <dbReference type="NCBI Taxonomy" id="1618577"/>
    <lineage>
        <taxon>Bacteria</taxon>
        <taxon>Candidatus Woeseibacteriota</taxon>
    </lineage>
</organism>
<gene>
    <name evidence="8" type="primary">dnaX</name>
    <name evidence="10" type="ORF">UU32_C0017G0010</name>
</gene>
<keyword evidence="3 8" id="KW-0547">Nucleotide-binding</keyword>
<evidence type="ECO:0000259" key="9">
    <source>
        <dbReference type="SMART" id="SM00382"/>
    </source>
</evidence>
<dbReference type="Gene3D" id="3.40.50.300">
    <property type="entry name" value="P-loop containing nucleotide triphosphate hydrolases"/>
    <property type="match status" value="1"/>
</dbReference>
<evidence type="ECO:0000256" key="6">
    <source>
        <dbReference type="ARBA" id="ARBA00022932"/>
    </source>
</evidence>
<sequence length="449" mass="49797">MTLYLKYRPKNLDELDSESVRESLKKIFSSGEIPHAFLFAGPKGIGKTSAARIMAMILNCETKKTPCGKCEQCASIINGSNIDVIELDAASHRGIDDIRALREVVKLSPAKAKKKVYIIDEAHMLTTEASNALLKTLEEPPSHVVFVLATTNPEKLIGTIKSRTTEIIFKKADLKEIEHSLERAIKGEKIKIDKETVGMIASRANGSFRDAVKILEQWTLEGKAFLGRTLSSDVVDFAELLINHNREVLLSDIKKRVDAGLSIEDFIKDILLNLQDRLLTRAGDKKEVISLIELMLEASKQISDSPIEELPLEIAVIKWCQPKPDPPRADGGTKEPVKMNGENIDESAWKSILTAVRPINASIEALLRSAKPIGFDGKTLTLGVFYKFHKERLEEVHHRKILEDVITQIVGGAVRVSCILEEPPAKVEPVLTESEDNDIIKAAEEIFGV</sequence>
<keyword evidence="6 8" id="KW-0239">DNA-directed DNA polymerase</keyword>
<keyword evidence="8" id="KW-0548">Nucleotidyltransferase</keyword>
<proteinExistence type="inferred from homology"/>
<evidence type="ECO:0000313" key="11">
    <source>
        <dbReference type="Proteomes" id="UP000033858"/>
    </source>
</evidence>
<dbReference type="GO" id="GO:0009360">
    <property type="term" value="C:DNA polymerase III complex"/>
    <property type="evidence" value="ECO:0007669"/>
    <property type="project" value="InterPro"/>
</dbReference>
<dbReference type="InterPro" id="IPR045085">
    <property type="entry name" value="HLD_clamp_pol_III_gamma_tau"/>
</dbReference>
<keyword evidence="5 8" id="KW-0067">ATP-binding</keyword>
<dbReference type="GO" id="GO:0003887">
    <property type="term" value="F:DNA-directed DNA polymerase activity"/>
    <property type="evidence" value="ECO:0007669"/>
    <property type="project" value="UniProtKB-KW"/>
</dbReference>
<dbReference type="InterPro" id="IPR027417">
    <property type="entry name" value="P-loop_NTPase"/>
</dbReference>
<dbReference type="InterPro" id="IPR050238">
    <property type="entry name" value="DNA_Rep/Repair_Clamp_Loader"/>
</dbReference>
<evidence type="ECO:0000256" key="7">
    <source>
        <dbReference type="ARBA" id="ARBA00049244"/>
    </source>
</evidence>
<dbReference type="SMART" id="SM00382">
    <property type="entry name" value="AAA"/>
    <property type="match status" value="1"/>
</dbReference>
<feature type="domain" description="AAA+ ATPase" evidence="9">
    <location>
        <begin position="33"/>
        <end position="173"/>
    </location>
</feature>
<dbReference type="SUPFAM" id="SSF52540">
    <property type="entry name" value="P-loop containing nucleoside triphosphate hydrolases"/>
    <property type="match status" value="1"/>
</dbReference>
<dbReference type="EC" id="2.7.7.7" evidence="8"/>
<dbReference type="InterPro" id="IPR038454">
    <property type="entry name" value="DnaA_N_sf"/>
</dbReference>
<protein>
    <recommendedName>
        <fullName evidence="8">DNA polymerase III subunit gamma/tau</fullName>
        <ecNumber evidence="8">2.7.7.7</ecNumber>
    </recommendedName>
</protein>
<dbReference type="EMBL" id="LCAE01000017">
    <property type="protein sequence ID" value="KKR86337.1"/>
    <property type="molecule type" value="Genomic_DNA"/>
</dbReference>
<dbReference type="Proteomes" id="UP000033858">
    <property type="component" value="Unassembled WGS sequence"/>
</dbReference>
<evidence type="ECO:0000256" key="4">
    <source>
        <dbReference type="ARBA" id="ARBA00022833"/>
    </source>
</evidence>
<dbReference type="GO" id="GO:0005524">
    <property type="term" value="F:ATP binding"/>
    <property type="evidence" value="ECO:0007669"/>
    <property type="project" value="UniProtKB-KW"/>
</dbReference>
<reference evidence="10 11" key="1">
    <citation type="journal article" date="2015" name="Nature">
        <title>rRNA introns, odd ribosomes, and small enigmatic genomes across a large radiation of phyla.</title>
        <authorList>
            <person name="Brown C.T."/>
            <person name="Hug L.A."/>
            <person name="Thomas B.C."/>
            <person name="Sharon I."/>
            <person name="Castelle C.J."/>
            <person name="Singh A."/>
            <person name="Wilkins M.J."/>
            <person name="Williams K.H."/>
            <person name="Banfield J.F."/>
        </authorList>
    </citation>
    <scope>NUCLEOTIDE SEQUENCE [LARGE SCALE GENOMIC DNA]</scope>
</reference>
<evidence type="ECO:0000256" key="5">
    <source>
        <dbReference type="ARBA" id="ARBA00022840"/>
    </source>
</evidence>
<dbReference type="Gene3D" id="3.30.300.180">
    <property type="match status" value="1"/>
</dbReference>
<evidence type="ECO:0000256" key="2">
    <source>
        <dbReference type="ARBA" id="ARBA00022723"/>
    </source>
</evidence>
<dbReference type="PATRIC" id="fig|1618577.3.peg.285"/>
<dbReference type="InterPro" id="IPR001270">
    <property type="entry name" value="ClpA/B"/>
</dbReference>
<dbReference type="PRINTS" id="PR00300">
    <property type="entry name" value="CLPPROTEASEA"/>
</dbReference>
<keyword evidence="8" id="KW-0808">Transferase</keyword>
<dbReference type="PANTHER" id="PTHR11669:SF0">
    <property type="entry name" value="PROTEIN STICHEL-LIKE 2"/>
    <property type="match status" value="1"/>
</dbReference>
<dbReference type="NCBIfam" id="TIGR02397">
    <property type="entry name" value="dnaX_nterm"/>
    <property type="match status" value="1"/>
</dbReference>
<dbReference type="GO" id="GO:0006261">
    <property type="term" value="P:DNA-templated DNA replication"/>
    <property type="evidence" value="ECO:0007669"/>
    <property type="project" value="TreeGrafter"/>
</dbReference>
<dbReference type="Pfam" id="PF22608">
    <property type="entry name" value="DNAX_ATPase_lid"/>
    <property type="match status" value="1"/>
</dbReference>
<evidence type="ECO:0000256" key="3">
    <source>
        <dbReference type="ARBA" id="ARBA00022741"/>
    </source>
</evidence>
<dbReference type="CDD" id="cd00009">
    <property type="entry name" value="AAA"/>
    <property type="match status" value="1"/>
</dbReference>
<keyword evidence="8" id="KW-0235">DNA replication</keyword>
<dbReference type="InterPro" id="IPR048448">
    <property type="entry name" value="DnaX-like_C"/>
</dbReference>
<dbReference type="AlphaFoldDB" id="A0A0G0XF27"/>
<evidence type="ECO:0000256" key="8">
    <source>
        <dbReference type="RuleBase" id="RU364063"/>
    </source>
</evidence>
<accession>A0A0G0XF27</accession>
<dbReference type="PANTHER" id="PTHR11669">
    <property type="entry name" value="REPLICATION FACTOR C / DNA POLYMERASE III GAMMA-TAU SUBUNIT"/>
    <property type="match status" value="1"/>
</dbReference>
<dbReference type="Gene3D" id="1.10.8.60">
    <property type="match status" value="1"/>
</dbReference>
<comment type="catalytic activity">
    <reaction evidence="7 8">
        <text>DNA(n) + a 2'-deoxyribonucleoside 5'-triphosphate = DNA(n+1) + diphosphate</text>
        <dbReference type="Rhea" id="RHEA:22508"/>
        <dbReference type="Rhea" id="RHEA-COMP:17339"/>
        <dbReference type="Rhea" id="RHEA-COMP:17340"/>
        <dbReference type="ChEBI" id="CHEBI:33019"/>
        <dbReference type="ChEBI" id="CHEBI:61560"/>
        <dbReference type="ChEBI" id="CHEBI:173112"/>
        <dbReference type="EC" id="2.7.7.7"/>
    </reaction>
</comment>
<keyword evidence="2" id="KW-0479">Metal-binding</keyword>
<keyword evidence="4" id="KW-0862">Zinc</keyword>
<dbReference type="GO" id="GO:0046872">
    <property type="term" value="F:metal ion binding"/>
    <property type="evidence" value="ECO:0007669"/>
    <property type="project" value="UniProtKB-KW"/>
</dbReference>
<comment type="similarity">
    <text evidence="1 8">Belongs to the DnaX/STICHEL family.</text>
</comment>
<comment type="function">
    <text evidence="8">DNA polymerase III is a complex, multichain enzyme responsible for most of the replicative synthesis in bacteria. This DNA polymerase also exhibits 3' to 5' exonuclease activity.</text>
</comment>
<dbReference type="InterPro" id="IPR003593">
    <property type="entry name" value="AAA+_ATPase"/>
</dbReference>
<dbReference type="Pfam" id="PF20964">
    <property type="entry name" value="DnaX_C"/>
    <property type="match status" value="1"/>
</dbReference>
<name>A0A0G0XF27_9BACT</name>
<evidence type="ECO:0000256" key="1">
    <source>
        <dbReference type="ARBA" id="ARBA00006360"/>
    </source>
</evidence>